<dbReference type="Pfam" id="PF09992">
    <property type="entry name" value="NAGPA"/>
    <property type="match status" value="1"/>
</dbReference>
<keyword evidence="1" id="KW-0732">Signal</keyword>
<evidence type="ECO:0000313" key="4">
    <source>
        <dbReference type="EMBL" id="VFB17004.1"/>
    </source>
</evidence>
<evidence type="ECO:0000313" key="5">
    <source>
        <dbReference type="Proteomes" id="UP000377798"/>
    </source>
</evidence>
<feature type="signal peptide" evidence="1">
    <location>
        <begin position="1"/>
        <end position="27"/>
    </location>
</feature>
<keyword evidence="5" id="KW-1185">Reference proteome</keyword>
<dbReference type="AlphaFoldDB" id="A0A8H2M5Y2"/>
<dbReference type="Gene3D" id="3.30.457.10">
    <property type="entry name" value="Copper amine oxidase-like, N-terminal domain"/>
    <property type="match status" value="1"/>
</dbReference>
<dbReference type="SUPFAM" id="SSF55383">
    <property type="entry name" value="Copper amine oxidase, domain N"/>
    <property type="match status" value="2"/>
</dbReference>
<dbReference type="Pfam" id="PF07833">
    <property type="entry name" value="Cu_amine_oxidN1"/>
    <property type="match status" value="1"/>
</dbReference>
<organism evidence="4 5">
    <name type="scientific">Urinicoccus massiliensis</name>
    <dbReference type="NCBI Taxonomy" id="1723382"/>
    <lineage>
        <taxon>Bacteria</taxon>
        <taxon>Bacillati</taxon>
        <taxon>Bacillota</taxon>
        <taxon>Tissierellia</taxon>
        <taxon>Tissierellales</taxon>
        <taxon>Peptoniphilaceae</taxon>
        <taxon>Urinicoccus</taxon>
    </lineage>
</organism>
<comment type="caution">
    <text evidence="4">The sequence shown here is derived from an EMBL/GenBank/DDBJ whole genome shotgun (WGS) entry which is preliminary data.</text>
</comment>
<feature type="domain" description="Copper amine oxidase-like N-terminal" evidence="2">
    <location>
        <begin position="575"/>
        <end position="681"/>
    </location>
</feature>
<dbReference type="PANTHER" id="PTHR40446">
    <property type="entry name" value="N-ACETYLGLUCOSAMINE-1-PHOSPHODIESTER ALPHA-N-ACETYLGLUCOSAMINIDASE"/>
    <property type="match status" value="1"/>
</dbReference>
<evidence type="ECO:0000259" key="2">
    <source>
        <dbReference type="Pfam" id="PF07833"/>
    </source>
</evidence>
<feature type="domain" description="Phosphodiester glycosidase" evidence="3">
    <location>
        <begin position="203"/>
        <end position="384"/>
    </location>
</feature>
<name>A0A8H2M5Y2_9FIRM</name>
<dbReference type="InterPro" id="IPR036582">
    <property type="entry name" value="Mao_N_sf"/>
</dbReference>
<dbReference type="Proteomes" id="UP000377798">
    <property type="component" value="Unassembled WGS sequence"/>
</dbReference>
<dbReference type="InterPro" id="IPR012854">
    <property type="entry name" value="Cu_amine_oxidase-like_N"/>
</dbReference>
<dbReference type="PANTHER" id="PTHR40446:SF2">
    <property type="entry name" value="N-ACETYLGLUCOSAMINE-1-PHOSPHODIESTER ALPHA-N-ACETYLGLUCOSAMINIDASE"/>
    <property type="match status" value="1"/>
</dbReference>
<gene>
    <name evidence="4" type="ORF">NCTC13150_01582</name>
</gene>
<dbReference type="RefSeq" id="WP_131749668.1">
    <property type="nucleotide sequence ID" value="NZ_CAACYI010000001.1"/>
</dbReference>
<dbReference type="EMBL" id="CAACYI010000001">
    <property type="protein sequence ID" value="VFB17004.1"/>
    <property type="molecule type" value="Genomic_DNA"/>
</dbReference>
<proteinExistence type="predicted"/>
<sequence length="689" mass="75063">MKVKLGKFMTLALVASVLLPIKTYAKAQVLEREPIGPGAVRTLYQSQTNRGKVRVNVVECDINNSNLEVGLVTGAGKYTQKATVSQMSKRVDSIALVNGDFFNMRAQGAPLGASVLQGRLVSAPMNSIGYYSLGIDGNNKAFIDAITFKGNFTAANGRSFPIRGLNKAQYWDNITGADSHLDTLHIYNDHWSSISRGKFKSGGAEVLINANNVVEQVSLGSPLRMAVPQGKIIVQANNSAANFIRDNVKKGDKVQLNYAIYPKRNWKFLVGGHGLLVDNAVAIPYQLAPESIAGFRPRTAAGISADGKKIYLVSVEKSSRSVGMQLSEVSNFIVENLKCQRAVNLDGGGSTAMTIKHAGDFDQTVVTRPGPSAQRPVVNGVGVFNRAQEGPLAAVRLEGPSSIVLGEEARFNMKGWDANYVAKKTQAMKQLYRVGDQMLPGNSYVGRQIGQVQVVGNIDGIRNTMNLTVQGSEGLKSLNVKLANPKMGPGMMTNFQVQGEKLDKKSVAIDPSVAQYSLEGFQGQVQGNTIQVQDTLDQALGYLKVQYDKMTIKVPIYNKDYRMIEMAIGKKDYTIDGAKRSMDVAPMATNNRTLVPLRFLVESLGGQVDWDQENQTIHINHKGQDLVLPLDSTRILVNGQEVVIDTPAMAKDQRTLVPIRFVVENLAMTVDYQPEGQVVRILERVQGAM</sequence>
<dbReference type="InterPro" id="IPR018711">
    <property type="entry name" value="NAGPA"/>
</dbReference>
<protein>
    <submittedName>
        <fullName evidence="4">Exopolysaccharide biosynthesis protein related to N-acetylglucosamine-1-phosphodiester alpha-N-acetylglucosaminidase</fullName>
    </submittedName>
</protein>
<evidence type="ECO:0000259" key="3">
    <source>
        <dbReference type="Pfam" id="PF09992"/>
    </source>
</evidence>
<reference evidence="4 5" key="1">
    <citation type="submission" date="2019-02" db="EMBL/GenBank/DDBJ databases">
        <authorList>
            <consortium name="Pathogen Informatics"/>
        </authorList>
    </citation>
    <scope>NUCLEOTIDE SEQUENCE [LARGE SCALE GENOMIC DNA]</scope>
    <source>
        <strain evidence="4 5">3012STDY7089603</strain>
    </source>
</reference>
<feature type="chain" id="PRO_5033999731" evidence="1">
    <location>
        <begin position="28"/>
        <end position="689"/>
    </location>
</feature>
<evidence type="ECO:0000256" key="1">
    <source>
        <dbReference type="SAM" id="SignalP"/>
    </source>
</evidence>
<accession>A0A8H2M5Y2</accession>